<sequence>MLIDYIKKPVLFTEKTISRLENNQYTFDVIDSLTKSQIRQIFQKLYNIKSFKINSYKLNRKKIRLLASKGYKTKKKRIIISLPKTQKLPIDISLG</sequence>
<evidence type="ECO:0000256" key="2">
    <source>
        <dbReference type="ARBA" id="ARBA00022980"/>
    </source>
</evidence>
<comment type="subcellular location">
    <subcellularLocation>
        <location evidence="5">Plastid</location>
        <location evidence="5">Chloroplast</location>
    </subcellularLocation>
</comment>
<proteinExistence type="inferred from homology"/>
<dbReference type="Pfam" id="PF00276">
    <property type="entry name" value="Ribosomal_L23"/>
    <property type="match status" value="1"/>
</dbReference>
<dbReference type="GO" id="GO:0005840">
    <property type="term" value="C:ribosome"/>
    <property type="evidence" value="ECO:0007669"/>
    <property type="project" value="UniProtKB-KW"/>
</dbReference>
<accession>A0A386AYN1</accession>
<dbReference type="GO" id="GO:0006412">
    <property type="term" value="P:translation"/>
    <property type="evidence" value="ECO:0007669"/>
    <property type="project" value="UniProtKB-UniRule"/>
</dbReference>
<dbReference type="InterPro" id="IPR012678">
    <property type="entry name" value="Ribosomal_uL23/eL15/eS24_sf"/>
</dbReference>
<keyword evidence="6" id="KW-0150">Chloroplast</keyword>
<evidence type="ECO:0000256" key="4">
    <source>
        <dbReference type="ARBA" id="ARBA00035287"/>
    </source>
</evidence>
<dbReference type="HAMAP" id="MF_01369_B">
    <property type="entry name" value="Ribosomal_uL23_B"/>
    <property type="match status" value="1"/>
</dbReference>
<reference evidence="6" key="2">
    <citation type="journal article" date="2019" name="Mol. Phylogenet. Evol.">
        <title>Reassessment of the classification of bryopsidales (chlorophyta) based on chloroplast phylogenomic analyses.</title>
        <authorList>
            <person name="Cremen M.C."/>
            <person name="Leliaert F."/>
            <person name="West J."/>
            <person name="Lam D.W."/>
            <person name="Shimada S."/>
            <person name="Lopez-Bautista J.M."/>
            <person name="Verbruggen H."/>
        </authorList>
    </citation>
    <scope>NUCLEOTIDE SEQUENCE</scope>
</reference>
<dbReference type="GO" id="GO:0003735">
    <property type="term" value="F:structural constituent of ribosome"/>
    <property type="evidence" value="ECO:0007669"/>
    <property type="project" value="InterPro"/>
</dbReference>
<geneLocation type="chloroplast" evidence="6"/>
<evidence type="ECO:0000256" key="1">
    <source>
        <dbReference type="ARBA" id="ARBA00006700"/>
    </source>
</evidence>
<dbReference type="GO" id="GO:1990904">
    <property type="term" value="C:ribonucleoprotein complex"/>
    <property type="evidence" value="ECO:0007669"/>
    <property type="project" value="UniProtKB-KW"/>
</dbReference>
<evidence type="ECO:0000256" key="5">
    <source>
        <dbReference type="HAMAP-Rule" id="MF_01369"/>
    </source>
</evidence>
<dbReference type="InterPro" id="IPR013025">
    <property type="entry name" value="Ribosomal_uL23-like"/>
</dbReference>
<keyword evidence="3 5" id="KW-0687">Ribonucleoprotein</keyword>
<keyword evidence="5" id="KW-0699">rRNA-binding</keyword>
<keyword evidence="2 5" id="KW-0689">Ribosomal protein</keyword>
<dbReference type="InterPro" id="IPR012677">
    <property type="entry name" value="Nucleotide-bd_a/b_plait_sf"/>
</dbReference>
<organism evidence="6">
    <name type="scientific">Pseudoderbesia arbuscula</name>
    <dbReference type="NCBI Taxonomy" id="2320809"/>
    <lineage>
        <taxon>Eukaryota</taxon>
        <taxon>Viridiplantae</taxon>
        <taxon>Chlorophyta</taxon>
        <taxon>core chlorophytes</taxon>
        <taxon>Ulvophyceae</taxon>
        <taxon>TCBD clade</taxon>
        <taxon>Bryopsidales</taxon>
        <taxon>Bryopsidineae</taxon>
        <taxon>Bryopsidaceae</taxon>
        <taxon>Pseudoderbesia</taxon>
    </lineage>
</organism>
<reference evidence="6" key="1">
    <citation type="submission" date="2018-07" db="EMBL/GenBank/DDBJ databases">
        <authorList>
            <person name="Quirk P.G."/>
            <person name="Krulwich T.A."/>
        </authorList>
    </citation>
    <scope>NUCLEOTIDE SEQUENCE</scope>
</reference>
<gene>
    <name evidence="5 6" type="primary">rpl23</name>
</gene>
<dbReference type="GO" id="GO:0019843">
    <property type="term" value="F:rRNA binding"/>
    <property type="evidence" value="ECO:0007669"/>
    <property type="project" value="UniProtKB-UniRule"/>
</dbReference>
<dbReference type="AlphaFoldDB" id="A0A386AYN1"/>
<keyword evidence="6" id="KW-0934">Plastid</keyword>
<name>A0A386AYN1_9CHLO</name>
<dbReference type="EMBL" id="MH591098">
    <property type="protein sequence ID" value="AYC64545.1"/>
    <property type="molecule type" value="Genomic_DNA"/>
</dbReference>
<comment type="function">
    <text evidence="5">Binds to 23S rRNA.</text>
</comment>
<dbReference type="SUPFAM" id="SSF54189">
    <property type="entry name" value="Ribosomal proteins S24e, L23 and L15e"/>
    <property type="match status" value="1"/>
</dbReference>
<comment type="subunit">
    <text evidence="5">Part of the 50S ribosomal subunit.</text>
</comment>
<evidence type="ECO:0000256" key="3">
    <source>
        <dbReference type="ARBA" id="ARBA00023274"/>
    </source>
</evidence>
<dbReference type="Gene3D" id="3.30.70.330">
    <property type="match status" value="1"/>
</dbReference>
<comment type="similarity">
    <text evidence="1 5">Belongs to the universal ribosomal protein uL23 family.</text>
</comment>
<dbReference type="GO" id="GO:0009507">
    <property type="term" value="C:chloroplast"/>
    <property type="evidence" value="ECO:0007669"/>
    <property type="project" value="UniProtKB-SubCell"/>
</dbReference>
<keyword evidence="5" id="KW-0694">RNA-binding</keyword>
<protein>
    <recommendedName>
        <fullName evidence="4 5">Large ribosomal subunit protein uL23c</fullName>
    </recommendedName>
</protein>
<evidence type="ECO:0000313" key="6">
    <source>
        <dbReference type="EMBL" id="AYC64545.1"/>
    </source>
</evidence>